<comment type="caution">
    <text evidence="1">The sequence shown here is derived from an EMBL/GenBank/DDBJ whole genome shotgun (WGS) entry which is preliminary data.</text>
</comment>
<keyword evidence="2" id="KW-1185">Reference proteome</keyword>
<dbReference type="EMBL" id="BAAATD010000001">
    <property type="protein sequence ID" value="GAA2582006.1"/>
    <property type="molecule type" value="Genomic_DNA"/>
</dbReference>
<protein>
    <submittedName>
        <fullName evidence="1">Uncharacterized protein</fullName>
    </submittedName>
</protein>
<evidence type="ECO:0000313" key="2">
    <source>
        <dbReference type="Proteomes" id="UP001501509"/>
    </source>
</evidence>
<sequence>MLALLWSADLTGKKLEWRYSTTIERVLIDKHVPPLAADVGNGYQITARHALWQQTARGAPT</sequence>
<gene>
    <name evidence="1" type="ORF">GCM10010411_13390</name>
</gene>
<reference evidence="1 2" key="1">
    <citation type="journal article" date="2019" name="Int. J. Syst. Evol. Microbiol.">
        <title>The Global Catalogue of Microorganisms (GCM) 10K type strain sequencing project: providing services to taxonomists for standard genome sequencing and annotation.</title>
        <authorList>
            <consortium name="The Broad Institute Genomics Platform"/>
            <consortium name="The Broad Institute Genome Sequencing Center for Infectious Disease"/>
            <person name="Wu L."/>
            <person name="Ma J."/>
        </authorList>
    </citation>
    <scope>NUCLEOTIDE SEQUENCE [LARGE SCALE GENOMIC DNA]</scope>
    <source>
        <strain evidence="1 2">JCM 6833</strain>
    </source>
</reference>
<name>A0ABN3PET3_9ACTN</name>
<evidence type="ECO:0000313" key="1">
    <source>
        <dbReference type="EMBL" id="GAA2582006.1"/>
    </source>
</evidence>
<accession>A0ABN3PET3</accession>
<dbReference type="RefSeq" id="WP_344538630.1">
    <property type="nucleotide sequence ID" value="NZ_BAAATD010000001.1"/>
</dbReference>
<proteinExistence type="predicted"/>
<dbReference type="Proteomes" id="UP001501509">
    <property type="component" value="Unassembled WGS sequence"/>
</dbReference>
<organism evidence="1 2">
    <name type="scientific">Actinomadura fulvescens</name>
    <dbReference type="NCBI Taxonomy" id="46160"/>
    <lineage>
        <taxon>Bacteria</taxon>
        <taxon>Bacillati</taxon>
        <taxon>Actinomycetota</taxon>
        <taxon>Actinomycetes</taxon>
        <taxon>Streptosporangiales</taxon>
        <taxon>Thermomonosporaceae</taxon>
        <taxon>Actinomadura</taxon>
    </lineage>
</organism>